<dbReference type="Pfam" id="PF21530">
    <property type="entry name" value="Pif1_2B_dom"/>
    <property type="match status" value="1"/>
</dbReference>
<feature type="domain" description="DNA helicase Pif1-like 2B" evidence="3">
    <location>
        <begin position="200"/>
        <end position="246"/>
    </location>
</feature>
<keyword evidence="1" id="KW-0233">DNA recombination</keyword>
<dbReference type="AlphaFoldDB" id="A0A9R1XVL8"/>
<dbReference type="InterPro" id="IPR027417">
    <property type="entry name" value="P-loop_NTPase"/>
</dbReference>
<proteinExistence type="inferred from homology"/>
<dbReference type="InterPro" id="IPR010285">
    <property type="entry name" value="DNA_helicase_pif1-like_DEAD"/>
</dbReference>
<evidence type="ECO:0000259" key="3">
    <source>
        <dbReference type="Pfam" id="PF21530"/>
    </source>
</evidence>
<evidence type="ECO:0000256" key="1">
    <source>
        <dbReference type="RuleBase" id="RU363044"/>
    </source>
</evidence>
<accession>A0A9R1XVL8</accession>
<organism evidence="4 5">
    <name type="scientific">Lactuca sativa</name>
    <name type="common">Garden lettuce</name>
    <dbReference type="NCBI Taxonomy" id="4236"/>
    <lineage>
        <taxon>Eukaryota</taxon>
        <taxon>Viridiplantae</taxon>
        <taxon>Streptophyta</taxon>
        <taxon>Embryophyta</taxon>
        <taxon>Tracheophyta</taxon>
        <taxon>Spermatophyta</taxon>
        <taxon>Magnoliopsida</taxon>
        <taxon>eudicotyledons</taxon>
        <taxon>Gunneridae</taxon>
        <taxon>Pentapetalae</taxon>
        <taxon>asterids</taxon>
        <taxon>campanulids</taxon>
        <taxon>Asterales</taxon>
        <taxon>Asteraceae</taxon>
        <taxon>Cichorioideae</taxon>
        <taxon>Cichorieae</taxon>
        <taxon>Lactucinae</taxon>
        <taxon>Lactuca</taxon>
    </lineage>
</organism>
<keyword evidence="1" id="KW-0378">Hydrolase</keyword>
<comment type="similarity">
    <text evidence="1">Belongs to the helicase family.</text>
</comment>
<dbReference type="GO" id="GO:0016787">
    <property type="term" value="F:hydrolase activity"/>
    <property type="evidence" value="ECO:0007669"/>
    <property type="project" value="UniProtKB-KW"/>
</dbReference>
<comment type="catalytic activity">
    <reaction evidence="1">
        <text>ATP + H2O = ADP + phosphate + H(+)</text>
        <dbReference type="Rhea" id="RHEA:13065"/>
        <dbReference type="ChEBI" id="CHEBI:15377"/>
        <dbReference type="ChEBI" id="CHEBI:15378"/>
        <dbReference type="ChEBI" id="CHEBI:30616"/>
        <dbReference type="ChEBI" id="CHEBI:43474"/>
        <dbReference type="ChEBI" id="CHEBI:456216"/>
        <dbReference type="EC" id="5.6.2.3"/>
    </reaction>
</comment>
<dbReference type="GO" id="GO:0006310">
    <property type="term" value="P:DNA recombination"/>
    <property type="evidence" value="ECO:0007669"/>
    <property type="project" value="UniProtKB-KW"/>
</dbReference>
<gene>
    <name evidence="4" type="ORF">LSAT_V11C200088830</name>
</gene>
<dbReference type="GO" id="GO:0005524">
    <property type="term" value="F:ATP binding"/>
    <property type="evidence" value="ECO:0007669"/>
    <property type="project" value="UniProtKB-KW"/>
</dbReference>
<dbReference type="GO" id="GO:0006281">
    <property type="term" value="P:DNA repair"/>
    <property type="evidence" value="ECO:0007669"/>
    <property type="project" value="UniProtKB-KW"/>
</dbReference>
<keyword evidence="1" id="KW-0227">DNA damage</keyword>
<evidence type="ECO:0000313" key="5">
    <source>
        <dbReference type="Proteomes" id="UP000235145"/>
    </source>
</evidence>
<dbReference type="Pfam" id="PF05970">
    <property type="entry name" value="PIF1"/>
    <property type="match status" value="1"/>
</dbReference>
<keyword evidence="5" id="KW-1185">Reference proteome</keyword>
<keyword evidence="1" id="KW-0234">DNA repair</keyword>
<keyword evidence="1" id="KW-0547">Nucleotide-binding</keyword>
<dbReference type="EC" id="5.6.2.3" evidence="1"/>
<comment type="caution">
    <text evidence="4">The sequence shown here is derived from an EMBL/GenBank/DDBJ whole genome shotgun (WGS) entry which is preliminary data.</text>
</comment>
<feature type="domain" description="DNA helicase Pif1-like DEAD-box helicase" evidence="2">
    <location>
        <begin position="10"/>
        <end position="108"/>
    </location>
</feature>
<dbReference type="GO" id="GO:0043139">
    <property type="term" value="F:5'-3' DNA helicase activity"/>
    <property type="evidence" value="ECO:0007669"/>
    <property type="project" value="UniProtKB-EC"/>
</dbReference>
<protein>
    <recommendedName>
        <fullName evidence="1">ATP-dependent DNA helicase</fullName>
        <ecNumber evidence="1">5.6.2.3</ecNumber>
    </recommendedName>
</protein>
<dbReference type="GO" id="GO:0000723">
    <property type="term" value="P:telomere maintenance"/>
    <property type="evidence" value="ECO:0007669"/>
    <property type="project" value="InterPro"/>
</dbReference>
<dbReference type="SUPFAM" id="SSF52540">
    <property type="entry name" value="P-loop containing nucleoside triphosphate hydrolases"/>
    <property type="match status" value="1"/>
</dbReference>
<keyword evidence="1" id="KW-0347">Helicase</keyword>
<dbReference type="Proteomes" id="UP000235145">
    <property type="component" value="Unassembled WGS sequence"/>
</dbReference>
<dbReference type="InterPro" id="IPR049163">
    <property type="entry name" value="Pif1-like_2B_dom"/>
</dbReference>
<name>A0A9R1XVL8_LACSA</name>
<comment type="cofactor">
    <cofactor evidence="1">
        <name>Mg(2+)</name>
        <dbReference type="ChEBI" id="CHEBI:18420"/>
    </cofactor>
</comment>
<dbReference type="PANTHER" id="PTHR10492:SF96">
    <property type="entry name" value="ATP-DEPENDENT DNA HELICASE"/>
    <property type="match status" value="1"/>
</dbReference>
<keyword evidence="1" id="KW-0067">ATP-binding</keyword>
<dbReference type="EMBL" id="NBSK02000002">
    <property type="protein sequence ID" value="KAJ0223264.1"/>
    <property type="molecule type" value="Genomic_DNA"/>
</dbReference>
<sequence length="335" mass="37593">MFLPGFAGVTFEYLDRSLKDILEFDDNLFGGMFVLLGGDFRQTLPVSPKSTRAGIISLSLPNSYLWPAFRVFKLHRNMRLLTNDIDYGGSTPTVDFAKWLLDVGNGIIGVTIPDYLLIPYGDNSLQHLISFVYDRKILAHPSANDLPVRAIVCPTNDVADKINTLILQMTDSDEVTYRSTDAMQPNGKHTLELEGLYPIEFLNGLNFSGIPAHALTLKINTPIMLLRNINQREGLCNGTRLIVSQLLPNIIEATIITGTSIGNRVYIPWIKFIHNPADLPFAFSRKQFPIKVCYVITINKSQGQSLKRIGVYLSQPVLHMVNFRLHCPGQHLFPH</sequence>
<evidence type="ECO:0000259" key="2">
    <source>
        <dbReference type="Pfam" id="PF05970"/>
    </source>
</evidence>
<reference evidence="4 5" key="1">
    <citation type="journal article" date="2017" name="Nat. Commun.">
        <title>Genome assembly with in vitro proximity ligation data and whole-genome triplication in lettuce.</title>
        <authorList>
            <person name="Reyes-Chin-Wo S."/>
            <person name="Wang Z."/>
            <person name="Yang X."/>
            <person name="Kozik A."/>
            <person name="Arikit S."/>
            <person name="Song C."/>
            <person name="Xia L."/>
            <person name="Froenicke L."/>
            <person name="Lavelle D.O."/>
            <person name="Truco M.J."/>
            <person name="Xia R."/>
            <person name="Zhu S."/>
            <person name="Xu C."/>
            <person name="Xu H."/>
            <person name="Xu X."/>
            <person name="Cox K."/>
            <person name="Korf I."/>
            <person name="Meyers B.C."/>
            <person name="Michelmore R.W."/>
        </authorList>
    </citation>
    <scope>NUCLEOTIDE SEQUENCE [LARGE SCALE GENOMIC DNA]</scope>
    <source>
        <strain evidence="5">cv. Salinas</strain>
        <tissue evidence="4">Seedlings</tissue>
    </source>
</reference>
<dbReference type="PANTHER" id="PTHR10492">
    <property type="match status" value="1"/>
</dbReference>
<evidence type="ECO:0000313" key="4">
    <source>
        <dbReference type="EMBL" id="KAJ0223264.1"/>
    </source>
</evidence>